<dbReference type="RefSeq" id="WP_390206835.1">
    <property type="nucleotide sequence ID" value="NZ_JBHTAX010000005.1"/>
</dbReference>
<evidence type="ECO:0000256" key="1">
    <source>
        <dbReference type="SAM" id="MobiDB-lite"/>
    </source>
</evidence>
<evidence type="ECO:0008006" key="4">
    <source>
        <dbReference type="Google" id="ProtNLM"/>
    </source>
</evidence>
<evidence type="ECO:0000313" key="3">
    <source>
        <dbReference type="Proteomes" id="UP001596417"/>
    </source>
</evidence>
<dbReference type="Proteomes" id="UP001596417">
    <property type="component" value="Unassembled WGS sequence"/>
</dbReference>
<gene>
    <name evidence="2" type="ORF">ACFQL7_25265</name>
</gene>
<feature type="compositionally biased region" description="Low complexity" evidence="1">
    <location>
        <begin position="1"/>
        <end position="23"/>
    </location>
</feature>
<organism evidence="2 3">
    <name type="scientific">Halocatena marina</name>
    <dbReference type="NCBI Taxonomy" id="2934937"/>
    <lineage>
        <taxon>Archaea</taxon>
        <taxon>Methanobacteriati</taxon>
        <taxon>Methanobacteriota</taxon>
        <taxon>Stenosarchaea group</taxon>
        <taxon>Halobacteria</taxon>
        <taxon>Halobacteriales</taxon>
        <taxon>Natronomonadaceae</taxon>
        <taxon>Halocatena</taxon>
    </lineage>
</organism>
<keyword evidence="3" id="KW-1185">Reference proteome</keyword>
<comment type="caution">
    <text evidence="2">The sequence shown here is derived from an EMBL/GenBank/DDBJ whole genome shotgun (WGS) entry which is preliminary data.</text>
</comment>
<proteinExistence type="predicted"/>
<protein>
    <recommendedName>
        <fullName evidence="4">PGF-CTERM sorting domain-containing protein</fullName>
    </recommendedName>
</protein>
<name>A0ABD5YYJ3_9EURY</name>
<dbReference type="EMBL" id="JBHTAX010000005">
    <property type="protein sequence ID" value="MFC7192790.1"/>
    <property type="molecule type" value="Genomic_DNA"/>
</dbReference>
<dbReference type="AlphaFoldDB" id="A0ABD5YYJ3"/>
<accession>A0ABD5YYJ3</accession>
<sequence length="53" mass="5436">MTQSSSTEAAATTASAERTSPSADSTETNGPGFGVLSALAAVGVGMWRYRLRE</sequence>
<evidence type="ECO:0000313" key="2">
    <source>
        <dbReference type="EMBL" id="MFC7192790.1"/>
    </source>
</evidence>
<reference evidence="2 3" key="1">
    <citation type="journal article" date="2019" name="Int. J. Syst. Evol. Microbiol.">
        <title>The Global Catalogue of Microorganisms (GCM) 10K type strain sequencing project: providing services to taxonomists for standard genome sequencing and annotation.</title>
        <authorList>
            <consortium name="The Broad Institute Genomics Platform"/>
            <consortium name="The Broad Institute Genome Sequencing Center for Infectious Disease"/>
            <person name="Wu L."/>
            <person name="Ma J."/>
        </authorList>
    </citation>
    <scope>NUCLEOTIDE SEQUENCE [LARGE SCALE GENOMIC DNA]</scope>
    <source>
        <strain evidence="2 3">RDMS1</strain>
    </source>
</reference>
<feature type="region of interest" description="Disordered" evidence="1">
    <location>
        <begin position="1"/>
        <end position="34"/>
    </location>
</feature>